<evidence type="ECO:0000313" key="3">
    <source>
        <dbReference type="EMBL" id="OEL32660.1"/>
    </source>
</evidence>
<dbReference type="AlphaFoldDB" id="A0A1E5W5T2"/>
<keyword evidence="2" id="KW-0812">Transmembrane</keyword>
<keyword evidence="2" id="KW-0472">Membrane</keyword>
<organism evidence="3 4">
    <name type="scientific">Dichanthelium oligosanthes</name>
    <dbReference type="NCBI Taxonomy" id="888268"/>
    <lineage>
        <taxon>Eukaryota</taxon>
        <taxon>Viridiplantae</taxon>
        <taxon>Streptophyta</taxon>
        <taxon>Embryophyta</taxon>
        <taxon>Tracheophyta</taxon>
        <taxon>Spermatophyta</taxon>
        <taxon>Magnoliopsida</taxon>
        <taxon>Liliopsida</taxon>
        <taxon>Poales</taxon>
        <taxon>Poaceae</taxon>
        <taxon>PACMAD clade</taxon>
        <taxon>Panicoideae</taxon>
        <taxon>Panicodae</taxon>
        <taxon>Paniceae</taxon>
        <taxon>Dichantheliinae</taxon>
        <taxon>Dichanthelium</taxon>
    </lineage>
</organism>
<dbReference type="PANTHER" id="PTHR46610">
    <property type="entry name" value="OS05G0181300 PROTEIN"/>
    <property type="match status" value="1"/>
</dbReference>
<gene>
    <name evidence="3" type="ORF">BAE44_0006321</name>
</gene>
<dbReference type="PANTHER" id="PTHR46610:SF2">
    <property type="entry name" value="OS01G0714600 PROTEIN"/>
    <property type="match status" value="1"/>
</dbReference>
<feature type="transmembrane region" description="Helical" evidence="2">
    <location>
        <begin position="81"/>
        <end position="101"/>
    </location>
</feature>
<comment type="caution">
    <text evidence="3">The sequence shown here is derived from an EMBL/GenBank/DDBJ whole genome shotgun (WGS) entry which is preliminary data.</text>
</comment>
<keyword evidence="4" id="KW-1185">Reference proteome</keyword>
<name>A0A1E5W5T2_9POAL</name>
<evidence type="ECO:0000313" key="4">
    <source>
        <dbReference type="Proteomes" id="UP000095767"/>
    </source>
</evidence>
<feature type="transmembrane region" description="Helical" evidence="2">
    <location>
        <begin position="56"/>
        <end position="75"/>
    </location>
</feature>
<reference evidence="3 4" key="1">
    <citation type="submission" date="2016-09" db="EMBL/GenBank/DDBJ databases">
        <title>The draft genome of Dichanthelium oligosanthes: A C3 panicoid grass species.</title>
        <authorList>
            <person name="Studer A.J."/>
            <person name="Schnable J.C."/>
            <person name="Brutnell T.P."/>
        </authorList>
    </citation>
    <scope>NUCLEOTIDE SEQUENCE [LARGE SCALE GENOMIC DNA]</scope>
    <source>
        <strain evidence="4">cv. Kellogg 1175</strain>
        <tissue evidence="3">Leaf</tissue>
    </source>
</reference>
<feature type="compositionally biased region" description="Basic and acidic residues" evidence="1">
    <location>
        <begin position="112"/>
        <end position="134"/>
    </location>
</feature>
<dbReference type="EMBL" id="LWDX02020612">
    <property type="protein sequence ID" value="OEL32660.1"/>
    <property type="molecule type" value="Genomic_DNA"/>
</dbReference>
<dbReference type="OrthoDB" id="681960at2759"/>
<keyword evidence="2" id="KW-1133">Transmembrane helix</keyword>
<dbReference type="InterPro" id="IPR045501">
    <property type="entry name" value="DUF6490"/>
</dbReference>
<sequence>LLLNCCVAIYQSRHNPWSVAFVATSFVVLVLLFHLIHRFEAAPRGSAERERIKAGVWSLSTILTVMFSYKVAALMPMAAAIIVWMMGAGTVLAGFYMFFLCREAEQGNSGDEPLKAAEDGANKQHEPLKTDAANKQHRCGSLGAPDLHQPILSS</sequence>
<evidence type="ECO:0000256" key="1">
    <source>
        <dbReference type="SAM" id="MobiDB-lite"/>
    </source>
</evidence>
<dbReference type="Pfam" id="PF20100">
    <property type="entry name" value="DUF6490"/>
    <property type="match status" value="1"/>
</dbReference>
<proteinExistence type="predicted"/>
<feature type="transmembrane region" description="Helical" evidence="2">
    <location>
        <begin position="17"/>
        <end position="36"/>
    </location>
</feature>
<evidence type="ECO:0000256" key="2">
    <source>
        <dbReference type="SAM" id="Phobius"/>
    </source>
</evidence>
<dbReference type="Proteomes" id="UP000095767">
    <property type="component" value="Unassembled WGS sequence"/>
</dbReference>
<protein>
    <submittedName>
        <fullName evidence="3">Uncharacterized protein</fullName>
    </submittedName>
</protein>
<accession>A0A1E5W5T2</accession>
<feature type="non-terminal residue" evidence="3">
    <location>
        <position position="1"/>
    </location>
</feature>
<feature type="region of interest" description="Disordered" evidence="1">
    <location>
        <begin position="107"/>
        <end position="154"/>
    </location>
</feature>